<sequence>MNPCSPLHQTRTEQTEPLSRQSQSLVPKSVWRRFMKPEMKEEDNIQRLYREKAEQGQTGKQKDEEEKMMGRLLRHYNKKNGSSSVAADEKGKSVKPHSTNRVDSKKHSRTFSLDNNNAPDYDDFVARLAELRKNRGN</sequence>
<feature type="region of interest" description="Disordered" evidence="1">
    <location>
        <begin position="1"/>
        <end position="122"/>
    </location>
</feature>
<evidence type="ECO:0000313" key="2">
    <source>
        <dbReference type="EMBL" id="CAA0842473.1"/>
    </source>
</evidence>
<dbReference type="AlphaFoldDB" id="A0A9N7P4C5"/>
<proteinExistence type="predicted"/>
<feature type="compositionally biased region" description="Polar residues" evidence="1">
    <location>
        <begin position="15"/>
        <end position="26"/>
    </location>
</feature>
<reference evidence="2" key="1">
    <citation type="submission" date="2019-12" db="EMBL/GenBank/DDBJ databases">
        <authorList>
            <person name="Scholes J."/>
        </authorList>
    </citation>
    <scope>NUCLEOTIDE SEQUENCE</scope>
</reference>
<evidence type="ECO:0000256" key="1">
    <source>
        <dbReference type="SAM" id="MobiDB-lite"/>
    </source>
</evidence>
<dbReference type="EMBL" id="CACSLK010034598">
    <property type="protein sequence ID" value="CAA0842473.1"/>
    <property type="molecule type" value="Genomic_DNA"/>
</dbReference>
<organism evidence="2 3">
    <name type="scientific">Striga hermonthica</name>
    <name type="common">Purple witchweed</name>
    <name type="synonym">Buchnera hermonthica</name>
    <dbReference type="NCBI Taxonomy" id="68872"/>
    <lineage>
        <taxon>Eukaryota</taxon>
        <taxon>Viridiplantae</taxon>
        <taxon>Streptophyta</taxon>
        <taxon>Embryophyta</taxon>
        <taxon>Tracheophyta</taxon>
        <taxon>Spermatophyta</taxon>
        <taxon>Magnoliopsida</taxon>
        <taxon>eudicotyledons</taxon>
        <taxon>Gunneridae</taxon>
        <taxon>Pentapetalae</taxon>
        <taxon>asterids</taxon>
        <taxon>lamiids</taxon>
        <taxon>Lamiales</taxon>
        <taxon>Orobanchaceae</taxon>
        <taxon>Buchnereae</taxon>
        <taxon>Striga</taxon>
    </lineage>
</organism>
<dbReference type="Proteomes" id="UP001153555">
    <property type="component" value="Unassembled WGS sequence"/>
</dbReference>
<evidence type="ECO:0000313" key="3">
    <source>
        <dbReference type="Proteomes" id="UP001153555"/>
    </source>
</evidence>
<gene>
    <name evidence="2" type="ORF">SHERM_08335</name>
</gene>
<accession>A0A9N7P4C5</accession>
<keyword evidence="3" id="KW-1185">Reference proteome</keyword>
<protein>
    <submittedName>
        <fullName evidence="2">Uncharacterized protein</fullName>
    </submittedName>
</protein>
<name>A0A9N7P4C5_STRHE</name>
<feature type="compositionally biased region" description="Basic and acidic residues" evidence="1">
    <location>
        <begin position="35"/>
        <end position="69"/>
    </location>
</feature>
<comment type="caution">
    <text evidence="2">The sequence shown here is derived from an EMBL/GenBank/DDBJ whole genome shotgun (WGS) entry which is preliminary data.</text>
</comment>
<dbReference type="OrthoDB" id="29853at2759"/>